<dbReference type="AlphaFoldDB" id="A0A369JFA1"/>
<dbReference type="InParanoid" id="A0A369JFA1"/>
<evidence type="ECO:0000313" key="2">
    <source>
        <dbReference type="EMBL" id="RDB20588.1"/>
    </source>
</evidence>
<feature type="compositionally biased region" description="Basic and acidic residues" evidence="1">
    <location>
        <begin position="13"/>
        <end position="27"/>
    </location>
</feature>
<protein>
    <submittedName>
        <fullName evidence="2">Uncharacterized protein</fullName>
    </submittedName>
</protein>
<organism evidence="2 3">
    <name type="scientific">Hypsizygus marmoreus</name>
    <name type="common">White beech mushroom</name>
    <name type="synonym">Agaricus marmoreus</name>
    <dbReference type="NCBI Taxonomy" id="39966"/>
    <lineage>
        <taxon>Eukaryota</taxon>
        <taxon>Fungi</taxon>
        <taxon>Dikarya</taxon>
        <taxon>Basidiomycota</taxon>
        <taxon>Agaricomycotina</taxon>
        <taxon>Agaricomycetes</taxon>
        <taxon>Agaricomycetidae</taxon>
        <taxon>Agaricales</taxon>
        <taxon>Tricholomatineae</taxon>
        <taxon>Lyophyllaceae</taxon>
        <taxon>Hypsizygus</taxon>
    </lineage>
</organism>
<reference evidence="2" key="1">
    <citation type="submission" date="2018-04" db="EMBL/GenBank/DDBJ databases">
        <title>Whole genome sequencing of Hypsizygus marmoreus.</title>
        <authorList>
            <person name="Choi I.-G."/>
            <person name="Min B."/>
            <person name="Kim J.-G."/>
            <person name="Kim S."/>
            <person name="Oh Y.-L."/>
            <person name="Kong W.-S."/>
            <person name="Park H."/>
            <person name="Jeong J."/>
            <person name="Song E.-S."/>
        </authorList>
    </citation>
    <scope>NUCLEOTIDE SEQUENCE [LARGE SCALE GENOMIC DNA]</scope>
    <source>
        <strain evidence="2">51987-8</strain>
    </source>
</reference>
<keyword evidence="3" id="KW-1185">Reference proteome</keyword>
<evidence type="ECO:0000256" key="1">
    <source>
        <dbReference type="SAM" id="MobiDB-lite"/>
    </source>
</evidence>
<dbReference type="EMBL" id="LUEZ02000058">
    <property type="protein sequence ID" value="RDB20588.1"/>
    <property type="molecule type" value="Genomic_DNA"/>
</dbReference>
<sequence>MTSTLMPSVHSWVSDRKTSTEEDDHYDNSKVLKTPWDFGIKVPREIRRQLQLKADLAELAKGTIVMGRPRRMENARKDGGLSTIGQPVWPPRSTSFDPFADEKHPEAPAVTKLPIHAPIPTRPVGPALRAHFLTKAYFAPLSPAKAAFVESFQTLPHNEANNSVSADLNPAPVEAHADDDDIIVYMRPGVTPPHSQENHYEETTAENRPPVAPFVRESENVAQPARESLLSGVPTALTDEAEPPYPVLHETATHISVTVPTGWAHLRSGPLPLPSTNEANTNTDRTRQKSVEVQKKNESTIRTSNAPWTGLLDVALSNAPAEPLDEAALRRALVPVDHARRVPSLANRIRLLRLLSGV</sequence>
<dbReference type="OrthoDB" id="3054551at2759"/>
<accession>A0A369JFA1</accession>
<name>A0A369JFA1_HYPMA</name>
<proteinExistence type="predicted"/>
<gene>
    <name evidence="2" type="ORF">Hypma_012218</name>
</gene>
<evidence type="ECO:0000313" key="3">
    <source>
        <dbReference type="Proteomes" id="UP000076154"/>
    </source>
</evidence>
<comment type="caution">
    <text evidence="2">The sequence shown here is derived from an EMBL/GenBank/DDBJ whole genome shotgun (WGS) entry which is preliminary data.</text>
</comment>
<dbReference type="Proteomes" id="UP000076154">
    <property type="component" value="Unassembled WGS sequence"/>
</dbReference>
<feature type="region of interest" description="Disordered" evidence="1">
    <location>
        <begin position="1"/>
        <end position="27"/>
    </location>
</feature>